<evidence type="ECO:0000256" key="2">
    <source>
        <dbReference type="ARBA" id="ARBA00022679"/>
    </source>
</evidence>
<dbReference type="GO" id="GO:0016757">
    <property type="term" value="F:glycosyltransferase activity"/>
    <property type="evidence" value="ECO:0007669"/>
    <property type="project" value="UniProtKB-KW"/>
</dbReference>
<dbReference type="Gene3D" id="3.40.50.2000">
    <property type="entry name" value="Glycogen Phosphorylase B"/>
    <property type="match status" value="1"/>
</dbReference>
<accession>A0A7C9P4K6</accession>
<name>A0A7C9P4K6_9PROT</name>
<comment type="caution">
    <text evidence="3">The sequence shown here is derived from an EMBL/GenBank/DDBJ whole genome shotgun (WGS) entry which is preliminary data.</text>
</comment>
<gene>
    <name evidence="3" type="ORF">GZ085_04375</name>
</gene>
<keyword evidence="2" id="KW-0808">Transferase</keyword>
<proteinExistence type="predicted"/>
<dbReference type="InterPro" id="IPR044161">
    <property type="entry name" value="SPS"/>
</dbReference>
<dbReference type="EMBL" id="JAAFGW010000043">
    <property type="protein sequence ID" value="NDP47623.1"/>
    <property type="molecule type" value="Genomic_DNA"/>
</dbReference>
<evidence type="ECO:0000313" key="4">
    <source>
        <dbReference type="Proteomes" id="UP000483432"/>
    </source>
</evidence>
<evidence type="ECO:0000313" key="3">
    <source>
        <dbReference type="EMBL" id="NDP47623.1"/>
    </source>
</evidence>
<evidence type="ECO:0000256" key="1">
    <source>
        <dbReference type="ARBA" id="ARBA00022676"/>
    </source>
</evidence>
<feature type="non-terminal residue" evidence="3">
    <location>
        <position position="117"/>
    </location>
</feature>
<keyword evidence="3" id="KW-0378">Hydrolase</keyword>
<dbReference type="PANTHER" id="PTHR46039">
    <property type="entry name" value="SUCROSE-PHOSPHATE SYNTHASE 3-RELATED"/>
    <property type="match status" value="1"/>
</dbReference>
<dbReference type="Proteomes" id="UP000483432">
    <property type="component" value="Unassembled WGS sequence"/>
</dbReference>
<dbReference type="AlphaFoldDB" id="A0A7C9P4K6"/>
<reference evidence="3 4" key="1">
    <citation type="submission" date="2019-09" db="EMBL/GenBank/DDBJ databases">
        <title>H2 Metabolism Revealed by Metagenomic Analysis in Subglacial Sediment of East Antarctica.</title>
        <authorList>
            <person name="Yang Z."/>
            <person name="Zhang Y."/>
            <person name="Lv Y."/>
            <person name="Yan W."/>
            <person name="Xiao X."/>
            <person name="Sun B."/>
            <person name="Ma H."/>
        </authorList>
    </citation>
    <scope>NUCLEOTIDE SEQUENCE [LARGE SCALE GENOMIC DNA]</scope>
    <source>
        <strain evidence="3">Bin2_2</strain>
    </source>
</reference>
<organism evidence="3 4">
    <name type="scientific">Sulfuriferula multivorans</name>
    <dbReference type="NCBI Taxonomy" id="1559896"/>
    <lineage>
        <taxon>Bacteria</taxon>
        <taxon>Pseudomonadati</taxon>
        <taxon>Pseudomonadota</taxon>
        <taxon>Betaproteobacteria</taxon>
        <taxon>Nitrosomonadales</taxon>
        <taxon>Sulfuricellaceae</taxon>
        <taxon>Sulfuriferula</taxon>
    </lineage>
</organism>
<dbReference type="GO" id="GO:0016787">
    <property type="term" value="F:hydrolase activity"/>
    <property type="evidence" value="ECO:0007669"/>
    <property type="project" value="UniProtKB-KW"/>
</dbReference>
<keyword evidence="1" id="KW-0328">Glycosyltransferase</keyword>
<sequence length="117" mass="13148">MKKQSQATKRPLYIVLISVHGLIRGQQLELGRDADTGGQTKYVVELARALGERGDVEKVVLLTRRIIDDQVDADYAEPFEALSDKVEIVRIECGEPKYLPKEMLWGSLETFSDNALT</sequence>
<dbReference type="PANTHER" id="PTHR46039:SF5">
    <property type="entry name" value="SUCROSE-PHOSPHATE SYNTHASE 3-RELATED"/>
    <property type="match status" value="1"/>
</dbReference>
<protein>
    <submittedName>
        <fullName evidence="3">HAD family hydrolase</fullName>
    </submittedName>
</protein>